<dbReference type="SUPFAM" id="SSF144232">
    <property type="entry name" value="HIT/MYND zinc finger-like"/>
    <property type="match status" value="1"/>
</dbReference>
<keyword evidence="3" id="KW-0597">Phosphoprotein</keyword>
<feature type="region of interest" description="Disordered" evidence="14">
    <location>
        <begin position="344"/>
        <end position="417"/>
    </location>
</feature>
<gene>
    <name evidence="16" type="ORF">SLS62_010567</name>
</gene>
<dbReference type="PROSITE" id="PS51083">
    <property type="entry name" value="ZF_HIT"/>
    <property type="match status" value="1"/>
</dbReference>
<comment type="function">
    <text evidence="8">Required for box C/D snoRNAs accumulation involved in snoRNA processing, snoRNA transport to the nucleolus and ribosome biogenesis.</text>
</comment>
<feature type="region of interest" description="Disordered" evidence="14">
    <location>
        <begin position="222"/>
        <end position="242"/>
    </location>
</feature>
<keyword evidence="4" id="KW-0479">Metal-binding</keyword>
<evidence type="ECO:0000256" key="8">
    <source>
        <dbReference type="ARBA" id="ARBA00049598"/>
    </source>
</evidence>
<accession>A0AAN9UH93</accession>
<protein>
    <recommendedName>
        <fullName evidence="11">Box C/D snoRNA protein 1</fullName>
    </recommendedName>
    <alternativeName>
        <fullName evidence="12">Zinc finger HIT domain-containing protein 6</fullName>
    </alternativeName>
</protein>
<keyword evidence="17" id="KW-1185">Reference proteome</keyword>
<evidence type="ECO:0000256" key="4">
    <source>
        <dbReference type="ARBA" id="ARBA00022723"/>
    </source>
</evidence>
<evidence type="ECO:0000256" key="13">
    <source>
        <dbReference type="PROSITE-ProRule" id="PRU00453"/>
    </source>
</evidence>
<dbReference type="GO" id="GO:0005634">
    <property type="term" value="C:nucleus"/>
    <property type="evidence" value="ECO:0007669"/>
    <property type="project" value="TreeGrafter"/>
</dbReference>
<evidence type="ECO:0000256" key="7">
    <source>
        <dbReference type="ARBA" id="ARBA00022843"/>
    </source>
</evidence>
<reference evidence="16 17" key="1">
    <citation type="submission" date="2024-02" db="EMBL/GenBank/DDBJ databases">
        <title>De novo assembly and annotation of 12 fungi associated with fruit tree decline syndrome in Ontario, Canada.</title>
        <authorList>
            <person name="Sulman M."/>
            <person name="Ellouze W."/>
            <person name="Ilyukhin E."/>
        </authorList>
    </citation>
    <scope>NUCLEOTIDE SEQUENCE [LARGE SCALE GENOMIC DNA]</scope>
    <source>
        <strain evidence="16 17">M11/M66-122</strain>
    </source>
</reference>
<dbReference type="Pfam" id="PF25790">
    <property type="entry name" value="BCD1"/>
    <property type="match status" value="1"/>
</dbReference>
<dbReference type="InterPro" id="IPR007529">
    <property type="entry name" value="Znf_HIT"/>
</dbReference>
<sequence length="417" mass="47588">MADPLLTSLCAICRVQTPKYKCPRCGTRTCSLTCIKKHKNWSSCNGERDPTVYVPVSKLRTDAGIDHDYNFLTKIERSVEIAEKILRDERDILPHEDTQQHNNKRARLHKGKSRGKVTLNENSRRWDRNSLQRMQRLGIHVSCLPIGMSRSKENKSSYNKRTNSINWQVEWVVLDSSNSTENDKTPVRTRIMHKLLDETPLYVGFANSVDYYRYQQMNNEQRVEERKTKKKQQQVTCDGSGTNREISFGQNVTSTAWNIQPSCIQNYVTTAWARPETSSLSDEIDPADEKRKDNYQFFYQKPTRRLKDPEKLVPLKPTDTLANILPGLDVVEFPTLCALPAGSRLPDGYAIEKRPRPQAKTAPKKRKSSALVEYGSDEEDGASGAEEETEDGEILDQEMLEDDTTSSSGSDLDMDTE</sequence>
<dbReference type="Proteomes" id="UP001320420">
    <property type="component" value="Unassembled WGS sequence"/>
</dbReference>
<feature type="compositionally biased region" description="Polar residues" evidence="14">
    <location>
        <begin position="233"/>
        <end position="242"/>
    </location>
</feature>
<feature type="domain" description="HIT-type" evidence="15">
    <location>
        <begin position="10"/>
        <end position="44"/>
    </location>
</feature>
<feature type="region of interest" description="Disordered" evidence="14">
    <location>
        <begin position="94"/>
        <end position="114"/>
    </location>
</feature>
<evidence type="ECO:0000256" key="12">
    <source>
        <dbReference type="ARBA" id="ARBA00077531"/>
    </source>
</evidence>
<evidence type="ECO:0000259" key="15">
    <source>
        <dbReference type="PROSITE" id="PS51083"/>
    </source>
</evidence>
<comment type="caution">
    <text evidence="16">The sequence shown here is derived from an EMBL/GenBank/DDBJ whole genome shotgun (WGS) entry which is preliminary data.</text>
</comment>
<feature type="compositionally biased region" description="Acidic residues" evidence="14">
    <location>
        <begin position="375"/>
        <end position="404"/>
    </location>
</feature>
<dbReference type="GO" id="GO:0000492">
    <property type="term" value="P:box C/D snoRNP assembly"/>
    <property type="evidence" value="ECO:0007669"/>
    <property type="project" value="TreeGrafter"/>
</dbReference>
<comment type="subunit">
    <text evidence="10">Interacts with FBL, SNU13, NOP58, NUFIP1, RUVBL1, RUVBL2 and TAF9. Interacts (via HIT-type zinc finger) with the RUVBL1/RUVBL2 complex in the presence of ADP.</text>
</comment>
<dbReference type="InterPro" id="IPR057721">
    <property type="entry name" value="BCD1_alpha/beta"/>
</dbReference>
<dbReference type="PANTHER" id="PTHR13483:SF11">
    <property type="entry name" value="ZINC FINGER HIT DOMAIN-CONTAINING PROTEIN 3"/>
    <property type="match status" value="1"/>
</dbReference>
<evidence type="ECO:0000256" key="11">
    <source>
        <dbReference type="ARBA" id="ARBA00068630"/>
    </source>
</evidence>
<keyword evidence="6" id="KW-0862">Zinc</keyword>
<feature type="compositionally biased region" description="Basic residues" evidence="14">
    <location>
        <begin position="102"/>
        <end position="114"/>
    </location>
</feature>
<evidence type="ECO:0000256" key="6">
    <source>
        <dbReference type="ARBA" id="ARBA00022833"/>
    </source>
</evidence>
<dbReference type="CDD" id="cd23023">
    <property type="entry name" value="zf-HIT_BCD1"/>
    <property type="match status" value="1"/>
</dbReference>
<dbReference type="InterPro" id="IPR051639">
    <property type="entry name" value="BCD1"/>
</dbReference>
<evidence type="ECO:0000256" key="2">
    <source>
        <dbReference type="ARBA" id="ARBA00022517"/>
    </source>
</evidence>
<keyword evidence="5 13" id="KW-0863">Zinc-finger</keyword>
<dbReference type="Pfam" id="PF04438">
    <property type="entry name" value="zf-HIT"/>
    <property type="match status" value="1"/>
</dbReference>
<evidence type="ECO:0000256" key="14">
    <source>
        <dbReference type="SAM" id="MobiDB-lite"/>
    </source>
</evidence>
<keyword evidence="2" id="KW-0690">Ribosome biogenesis</keyword>
<dbReference type="FunFam" id="3.30.60.190:FF:000001">
    <property type="entry name" value="box C/D snoRNA protein 1"/>
    <property type="match status" value="1"/>
</dbReference>
<proteinExistence type="inferred from homology"/>
<dbReference type="AlphaFoldDB" id="A0AAN9UH93"/>
<dbReference type="GO" id="GO:0070761">
    <property type="term" value="C:pre-snoRNP complex"/>
    <property type="evidence" value="ECO:0007669"/>
    <property type="project" value="TreeGrafter"/>
</dbReference>
<dbReference type="PANTHER" id="PTHR13483">
    <property type="entry name" value="BOX C_D SNORNA PROTEIN 1-RELATED"/>
    <property type="match status" value="1"/>
</dbReference>
<name>A0AAN9UH93_9PEZI</name>
<evidence type="ECO:0000256" key="10">
    <source>
        <dbReference type="ARBA" id="ARBA00061949"/>
    </source>
</evidence>
<evidence type="ECO:0000256" key="3">
    <source>
        <dbReference type="ARBA" id="ARBA00022553"/>
    </source>
</evidence>
<evidence type="ECO:0000256" key="9">
    <source>
        <dbReference type="ARBA" id="ARBA00049654"/>
    </source>
</evidence>
<organism evidence="16 17">
    <name type="scientific">Diatrype stigma</name>
    <dbReference type="NCBI Taxonomy" id="117547"/>
    <lineage>
        <taxon>Eukaryota</taxon>
        <taxon>Fungi</taxon>
        <taxon>Dikarya</taxon>
        <taxon>Ascomycota</taxon>
        <taxon>Pezizomycotina</taxon>
        <taxon>Sordariomycetes</taxon>
        <taxon>Xylariomycetidae</taxon>
        <taxon>Xylariales</taxon>
        <taxon>Diatrypaceae</taxon>
        <taxon>Diatrype</taxon>
    </lineage>
</organism>
<dbReference type="EMBL" id="JAKJXP020000135">
    <property type="protein sequence ID" value="KAK7743423.1"/>
    <property type="molecule type" value="Genomic_DNA"/>
</dbReference>
<dbReference type="Gene3D" id="3.30.60.190">
    <property type="match status" value="1"/>
</dbReference>
<evidence type="ECO:0000313" key="16">
    <source>
        <dbReference type="EMBL" id="KAK7743423.1"/>
    </source>
</evidence>
<keyword evidence="7" id="KW-0832">Ubl conjugation</keyword>
<evidence type="ECO:0000256" key="5">
    <source>
        <dbReference type="ARBA" id="ARBA00022771"/>
    </source>
</evidence>
<dbReference type="GO" id="GO:0008270">
    <property type="term" value="F:zinc ion binding"/>
    <property type="evidence" value="ECO:0007669"/>
    <property type="project" value="UniProtKB-UniRule"/>
</dbReference>
<dbReference type="GO" id="GO:0048254">
    <property type="term" value="P:snoRNA localization"/>
    <property type="evidence" value="ECO:0007669"/>
    <property type="project" value="TreeGrafter"/>
</dbReference>
<evidence type="ECO:0000313" key="17">
    <source>
        <dbReference type="Proteomes" id="UP001320420"/>
    </source>
</evidence>
<comment type="similarity">
    <text evidence="9">Belongs to the BCD1 family.</text>
</comment>
<dbReference type="GO" id="GO:0000463">
    <property type="term" value="P:maturation of LSU-rRNA from tricistronic rRNA transcript (SSU-rRNA, 5.8S rRNA, LSU-rRNA)"/>
    <property type="evidence" value="ECO:0007669"/>
    <property type="project" value="TreeGrafter"/>
</dbReference>
<evidence type="ECO:0000256" key="1">
    <source>
        <dbReference type="ARBA" id="ARBA00022499"/>
    </source>
</evidence>
<keyword evidence="1" id="KW-1017">Isopeptide bond</keyword>